<sequence>MTMKTASITGPMGQIETVFTTVLDDLFYASQTGHRLRGTISDLASALGAERLEQLEDQRNALSERVDAIRREVGQATGFVDGVARNSRRMGHHLKELNENIQSANIVALNARIIAQGHRHLPQGDQMVRLSADISEITDVANRQVSEMFEVMDQTERAIAVISESVDHRSNDFSTNLLPRLEELSTLQDALYQGMGVSRKSANWLGTYTDYLAGAVAEIIGALQAGDRACQRMTHVIQIRDEARRYPSNTPERQALDMLSGMQLAHTTKAAYEDVVRALELLDNVLKGLPDLDTNCAAVLKVFDNGRLRSLRSESIEMSNITDQLPQEARQAFATLKECDDNLREHSDKLGNAAFQMQLTSINTIIACARVGGHAADMIVISQQINEVISAVPEIFAKFAEALDDTKAHLAGSEIAAHMQEEEAAHRIDLAALSHSQKVVVRSLPGLGTDSRTIIQTLESARKTLKHYKDALGEEWSRVRGKMSATLPAGLEVNEGFKATLNKLRKQYSMAEERDLHDLVFADLVGAPKPTKAPAKPAPAEDDLSAILF</sequence>
<evidence type="ECO:0000313" key="2">
    <source>
        <dbReference type="Proteomes" id="UP000244904"/>
    </source>
</evidence>
<dbReference type="EMBL" id="OMOJ01000001">
    <property type="protein sequence ID" value="SPF77593.1"/>
    <property type="molecule type" value="Genomic_DNA"/>
</dbReference>
<organism evidence="1 2">
    <name type="scientific">Pseudoprimorskyibacter insulae</name>
    <dbReference type="NCBI Taxonomy" id="1695997"/>
    <lineage>
        <taxon>Bacteria</taxon>
        <taxon>Pseudomonadati</taxon>
        <taxon>Pseudomonadota</taxon>
        <taxon>Alphaproteobacteria</taxon>
        <taxon>Rhodobacterales</taxon>
        <taxon>Paracoccaceae</taxon>
        <taxon>Pseudoprimorskyibacter</taxon>
    </lineage>
</organism>
<dbReference type="RefSeq" id="WP_146188624.1">
    <property type="nucleotide sequence ID" value="NZ_OMOJ01000001.1"/>
</dbReference>
<dbReference type="AlphaFoldDB" id="A0A2R8ANI8"/>
<evidence type="ECO:0008006" key="3">
    <source>
        <dbReference type="Google" id="ProtNLM"/>
    </source>
</evidence>
<dbReference type="Proteomes" id="UP000244904">
    <property type="component" value="Unassembled WGS sequence"/>
</dbReference>
<dbReference type="OrthoDB" id="9816265at2"/>
<keyword evidence="2" id="KW-1185">Reference proteome</keyword>
<accession>A0A2R8ANI8</accession>
<evidence type="ECO:0000313" key="1">
    <source>
        <dbReference type="EMBL" id="SPF77593.1"/>
    </source>
</evidence>
<reference evidence="2" key="1">
    <citation type="submission" date="2018-03" db="EMBL/GenBank/DDBJ databases">
        <authorList>
            <person name="Rodrigo-Torres L."/>
            <person name="Arahal R. D."/>
            <person name="Lucena T."/>
        </authorList>
    </citation>
    <scope>NUCLEOTIDE SEQUENCE [LARGE SCALE GENOMIC DNA]</scope>
    <source>
        <strain evidence="2">CECT 8871</strain>
    </source>
</reference>
<name>A0A2R8ANI8_9RHOB</name>
<protein>
    <recommendedName>
        <fullName evidence="3">Methyl-accepting transducer domain-containing protein</fullName>
    </recommendedName>
</protein>
<proteinExistence type="predicted"/>
<gene>
    <name evidence="1" type="ORF">PRI8871_00176</name>
</gene>